<reference evidence="1 2" key="1">
    <citation type="submission" date="2015-07" db="EMBL/GenBank/DDBJ databases">
        <authorList>
            <person name="Kim K.M."/>
        </authorList>
    </citation>
    <scope>NUCLEOTIDE SEQUENCE [LARGE SCALE GENOMIC DNA]</scope>
    <source>
        <strain evidence="1 2">KCTC 12363</strain>
    </source>
</reference>
<name>A0A0H4PDK1_9BACT</name>
<sequence>MTNIIEFSGYLFIDWTVPMPRDHLGGIACPVFTGTFIRAYLRNSGTWIKMQSETHNKINLEAD</sequence>
<evidence type="ECO:0000313" key="2">
    <source>
        <dbReference type="Proteomes" id="UP000036520"/>
    </source>
</evidence>
<evidence type="ECO:0000313" key="1">
    <source>
        <dbReference type="EMBL" id="AKP50908.1"/>
    </source>
</evidence>
<proteinExistence type="predicted"/>
<organism evidence="1 2">
    <name type="scientific">Cyclobacterium amurskyense</name>
    <dbReference type="NCBI Taxonomy" id="320787"/>
    <lineage>
        <taxon>Bacteria</taxon>
        <taxon>Pseudomonadati</taxon>
        <taxon>Bacteroidota</taxon>
        <taxon>Cytophagia</taxon>
        <taxon>Cytophagales</taxon>
        <taxon>Cyclobacteriaceae</taxon>
        <taxon>Cyclobacterium</taxon>
    </lineage>
</organism>
<dbReference type="EMBL" id="CP012040">
    <property type="protein sequence ID" value="AKP50908.1"/>
    <property type="molecule type" value="Genomic_DNA"/>
</dbReference>
<protein>
    <submittedName>
        <fullName evidence="1">Uncharacterized protein</fullName>
    </submittedName>
</protein>
<gene>
    <name evidence="1" type="ORF">CA2015_1469</name>
</gene>
<keyword evidence="2" id="KW-1185">Reference proteome</keyword>
<dbReference type="STRING" id="320787.CA2015_1469"/>
<dbReference type="RefSeq" id="WP_157470363.1">
    <property type="nucleotide sequence ID" value="NZ_CP012040.1"/>
</dbReference>
<dbReference type="Proteomes" id="UP000036520">
    <property type="component" value="Chromosome"/>
</dbReference>
<dbReference type="AlphaFoldDB" id="A0A0H4PDK1"/>
<accession>A0A0H4PDK1</accession>
<dbReference type="KEGG" id="camu:CA2015_1469"/>